<organism evidence="5 6">
    <name type="scientific">Hydnum rufescens UP504</name>
    <dbReference type="NCBI Taxonomy" id="1448309"/>
    <lineage>
        <taxon>Eukaryota</taxon>
        <taxon>Fungi</taxon>
        <taxon>Dikarya</taxon>
        <taxon>Basidiomycota</taxon>
        <taxon>Agaricomycotina</taxon>
        <taxon>Agaricomycetes</taxon>
        <taxon>Cantharellales</taxon>
        <taxon>Hydnaceae</taxon>
        <taxon>Hydnum</taxon>
    </lineage>
</organism>
<proteinExistence type="inferred from homology"/>
<comment type="similarity">
    <text evidence="1">Belongs to the RRF family.</text>
</comment>
<dbReference type="SUPFAM" id="SSF55194">
    <property type="entry name" value="Ribosome recycling factor, RRF"/>
    <property type="match status" value="1"/>
</dbReference>
<dbReference type="PANTHER" id="PTHR20982:SF3">
    <property type="entry name" value="MITOCHONDRIAL RIBOSOME RECYCLING FACTOR PSEUDO 1"/>
    <property type="match status" value="1"/>
</dbReference>
<feature type="domain" description="Ribosome recycling factor" evidence="4">
    <location>
        <begin position="105"/>
        <end position="219"/>
    </location>
</feature>
<dbReference type="GO" id="GO:0006412">
    <property type="term" value="P:translation"/>
    <property type="evidence" value="ECO:0007669"/>
    <property type="project" value="UniProtKB-KW"/>
</dbReference>
<dbReference type="InterPro" id="IPR036191">
    <property type="entry name" value="RRF_sf"/>
</dbReference>
<comment type="caution">
    <text evidence="5">The sequence shown here is derived from an EMBL/GenBank/DDBJ whole genome shotgun (WGS) entry which is preliminary data.</text>
</comment>
<dbReference type="Gene3D" id="3.30.1360.40">
    <property type="match status" value="1"/>
</dbReference>
<evidence type="ECO:0000256" key="1">
    <source>
        <dbReference type="ARBA" id="ARBA00005912"/>
    </source>
</evidence>
<dbReference type="Proteomes" id="UP000886523">
    <property type="component" value="Unassembled WGS sequence"/>
</dbReference>
<gene>
    <name evidence="5" type="ORF">BS47DRAFT_1290488</name>
</gene>
<dbReference type="GO" id="GO:0005739">
    <property type="term" value="C:mitochondrion"/>
    <property type="evidence" value="ECO:0007669"/>
    <property type="project" value="TreeGrafter"/>
</dbReference>
<evidence type="ECO:0000259" key="4">
    <source>
        <dbReference type="Pfam" id="PF01765"/>
    </source>
</evidence>
<name>A0A9P6E0G4_9AGAM</name>
<keyword evidence="6" id="KW-1185">Reference proteome</keyword>
<dbReference type="PANTHER" id="PTHR20982">
    <property type="entry name" value="RIBOSOME RECYCLING FACTOR"/>
    <property type="match status" value="1"/>
</dbReference>
<protein>
    <recommendedName>
        <fullName evidence="4">Ribosome recycling factor domain-containing protein</fullName>
    </recommendedName>
</protein>
<dbReference type="GO" id="GO:0043023">
    <property type="term" value="F:ribosomal large subunit binding"/>
    <property type="evidence" value="ECO:0007669"/>
    <property type="project" value="TreeGrafter"/>
</dbReference>
<evidence type="ECO:0000256" key="2">
    <source>
        <dbReference type="ARBA" id="ARBA00022917"/>
    </source>
</evidence>
<dbReference type="InterPro" id="IPR023584">
    <property type="entry name" value="Ribosome_recyc_fac_dom"/>
</dbReference>
<dbReference type="OrthoDB" id="407355at2759"/>
<evidence type="ECO:0000313" key="6">
    <source>
        <dbReference type="Proteomes" id="UP000886523"/>
    </source>
</evidence>
<dbReference type="Pfam" id="PF01765">
    <property type="entry name" value="RRF"/>
    <property type="match status" value="1"/>
</dbReference>
<reference evidence="5" key="1">
    <citation type="journal article" date="2020" name="Nat. Commun.">
        <title>Large-scale genome sequencing of mycorrhizal fungi provides insights into the early evolution of symbiotic traits.</title>
        <authorList>
            <person name="Miyauchi S."/>
            <person name="Kiss E."/>
            <person name="Kuo A."/>
            <person name="Drula E."/>
            <person name="Kohler A."/>
            <person name="Sanchez-Garcia M."/>
            <person name="Morin E."/>
            <person name="Andreopoulos B."/>
            <person name="Barry K.W."/>
            <person name="Bonito G."/>
            <person name="Buee M."/>
            <person name="Carver A."/>
            <person name="Chen C."/>
            <person name="Cichocki N."/>
            <person name="Clum A."/>
            <person name="Culley D."/>
            <person name="Crous P.W."/>
            <person name="Fauchery L."/>
            <person name="Girlanda M."/>
            <person name="Hayes R.D."/>
            <person name="Keri Z."/>
            <person name="LaButti K."/>
            <person name="Lipzen A."/>
            <person name="Lombard V."/>
            <person name="Magnuson J."/>
            <person name="Maillard F."/>
            <person name="Murat C."/>
            <person name="Nolan M."/>
            <person name="Ohm R.A."/>
            <person name="Pangilinan J."/>
            <person name="Pereira M.F."/>
            <person name="Perotto S."/>
            <person name="Peter M."/>
            <person name="Pfister S."/>
            <person name="Riley R."/>
            <person name="Sitrit Y."/>
            <person name="Stielow J.B."/>
            <person name="Szollosi G."/>
            <person name="Zifcakova L."/>
            <person name="Stursova M."/>
            <person name="Spatafora J.W."/>
            <person name="Tedersoo L."/>
            <person name="Vaario L.M."/>
            <person name="Yamada A."/>
            <person name="Yan M."/>
            <person name="Wang P."/>
            <person name="Xu J."/>
            <person name="Bruns T."/>
            <person name="Baldrian P."/>
            <person name="Vilgalys R."/>
            <person name="Dunand C."/>
            <person name="Henrissat B."/>
            <person name="Grigoriev I.V."/>
            <person name="Hibbett D."/>
            <person name="Nagy L.G."/>
            <person name="Martin F.M."/>
        </authorList>
    </citation>
    <scope>NUCLEOTIDE SEQUENCE</scope>
    <source>
        <strain evidence="5">UP504</strain>
    </source>
</reference>
<dbReference type="AlphaFoldDB" id="A0A9P6E0G4"/>
<dbReference type="InterPro" id="IPR002661">
    <property type="entry name" value="Ribosome_recyc_fac"/>
</dbReference>
<evidence type="ECO:0000313" key="5">
    <source>
        <dbReference type="EMBL" id="KAF9517778.1"/>
    </source>
</evidence>
<keyword evidence="2" id="KW-0648">Protein biosynthesis</keyword>
<accession>A0A9P6E0G4</accession>
<comment type="function">
    <text evidence="3">Necessary for protein synthesis in mitochondria. Functions as a ribosome recycling factor in mitochondria.</text>
</comment>
<dbReference type="EMBL" id="MU128929">
    <property type="protein sequence ID" value="KAF9517778.1"/>
    <property type="molecule type" value="Genomic_DNA"/>
</dbReference>
<sequence length="241" mass="26690">MVSFIRFVGGSCICSRGTRASLLSLGPASLHGSLFLRSSGLQHLRFKKTRQKLYNDEPVILYSARRGDTPIQGQAFKVLLISAEEKMTGSVAHYEKQMAVLESRAIGRVMPSLIEGVKVPNLLGDVRYKLRDVASIGVKEGTTLVVTVFEPSMLRLVERALFDSKIKGVAPQIVNENTIRVPMPKPTVESRNEFVKDAGKQAEVTRIQVRQIRQTSMKDSGCDKNSPEGKSVRHFSFGWGL</sequence>
<evidence type="ECO:0000256" key="3">
    <source>
        <dbReference type="ARBA" id="ARBA00024909"/>
    </source>
</evidence>